<evidence type="ECO:0000313" key="3">
    <source>
        <dbReference type="Proteomes" id="UP001359559"/>
    </source>
</evidence>
<keyword evidence="3" id="KW-1185">Reference proteome</keyword>
<accession>A0AAN9J6G0</accession>
<gene>
    <name evidence="2" type="ORF">RJT34_15894</name>
</gene>
<keyword evidence="1" id="KW-0732">Signal</keyword>
<name>A0AAN9J6G0_CLITE</name>
<comment type="caution">
    <text evidence="2">The sequence shown here is derived from an EMBL/GenBank/DDBJ whole genome shotgun (WGS) entry which is preliminary data.</text>
</comment>
<proteinExistence type="predicted"/>
<sequence>MALRMYQPFLLGIVFMVLIAGPATVLSLADCMEACTEFCHRNCLSRGYASGMCQVSEIDKLAKTSVSVAFESEKSFRGKGNAWSTMPRKPFL</sequence>
<feature type="signal peptide" evidence="1">
    <location>
        <begin position="1"/>
        <end position="27"/>
    </location>
</feature>
<feature type="chain" id="PRO_5042948726" evidence="1">
    <location>
        <begin position="28"/>
        <end position="92"/>
    </location>
</feature>
<dbReference type="EMBL" id="JAYKXN010000004">
    <property type="protein sequence ID" value="KAK7293033.1"/>
    <property type="molecule type" value="Genomic_DNA"/>
</dbReference>
<evidence type="ECO:0000313" key="2">
    <source>
        <dbReference type="EMBL" id="KAK7293033.1"/>
    </source>
</evidence>
<evidence type="ECO:0000256" key="1">
    <source>
        <dbReference type="SAM" id="SignalP"/>
    </source>
</evidence>
<protein>
    <submittedName>
        <fullName evidence="2">Uncharacterized protein</fullName>
    </submittedName>
</protein>
<dbReference type="Proteomes" id="UP001359559">
    <property type="component" value="Unassembled WGS sequence"/>
</dbReference>
<organism evidence="2 3">
    <name type="scientific">Clitoria ternatea</name>
    <name type="common">Butterfly pea</name>
    <dbReference type="NCBI Taxonomy" id="43366"/>
    <lineage>
        <taxon>Eukaryota</taxon>
        <taxon>Viridiplantae</taxon>
        <taxon>Streptophyta</taxon>
        <taxon>Embryophyta</taxon>
        <taxon>Tracheophyta</taxon>
        <taxon>Spermatophyta</taxon>
        <taxon>Magnoliopsida</taxon>
        <taxon>eudicotyledons</taxon>
        <taxon>Gunneridae</taxon>
        <taxon>Pentapetalae</taxon>
        <taxon>rosids</taxon>
        <taxon>fabids</taxon>
        <taxon>Fabales</taxon>
        <taxon>Fabaceae</taxon>
        <taxon>Papilionoideae</taxon>
        <taxon>50 kb inversion clade</taxon>
        <taxon>NPAAA clade</taxon>
        <taxon>indigoferoid/millettioid clade</taxon>
        <taxon>Phaseoleae</taxon>
        <taxon>Clitoria</taxon>
    </lineage>
</organism>
<dbReference type="AlphaFoldDB" id="A0AAN9J6G0"/>
<reference evidence="2 3" key="1">
    <citation type="submission" date="2024-01" db="EMBL/GenBank/DDBJ databases">
        <title>The genomes of 5 underutilized Papilionoideae crops provide insights into root nodulation and disease resistance.</title>
        <authorList>
            <person name="Yuan L."/>
        </authorList>
    </citation>
    <scope>NUCLEOTIDE SEQUENCE [LARGE SCALE GENOMIC DNA]</scope>
    <source>
        <strain evidence="2">LY-2023</strain>
        <tissue evidence="2">Leaf</tissue>
    </source>
</reference>